<keyword evidence="3" id="KW-0804">Transcription</keyword>
<evidence type="ECO:0000256" key="3">
    <source>
        <dbReference type="ARBA" id="ARBA00023163"/>
    </source>
</evidence>
<evidence type="ECO:0000313" key="6">
    <source>
        <dbReference type="Proteomes" id="UP000569329"/>
    </source>
</evidence>
<dbReference type="RefSeq" id="WP_182545390.1">
    <property type="nucleotide sequence ID" value="NZ_JACGWZ010000005.1"/>
</dbReference>
<keyword evidence="1" id="KW-0805">Transcription regulation</keyword>
<sequence length="344" mass="36991">MLITSHDVARFAGVSQATVSRALRGDSRVSAATQDRVRRAAEALNYVPSEAGRSLSTRTTRRIGVLVSDLTNPFYPHLIGPLHDELERCGYRMMLLAERSDDALVTEQLLDHSIDGAVLTTTSTGSGLPDALRRKQLPFVFLNRVDGRDGVDGRNGADAAVVDNERGGRIAAAELAELGHRATGLLGGSDDTSTGREREQGFVAGLADAGIVLPDNRIRRGPYDFDTGYFGLSELLAADPSITAVFCGNDVVAIGAYNAALRAGVRIPDELTLVGFDDLPMASWEAFALTTIRYDLRAMARAAARLLLERLSGEAPDSAQRVVVDPELVRRGTHAPPLTAREER</sequence>
<dbReference type="SMART" id="SM00354">
    <property type="entry name" value="HTH_LACI"/>
    <property type="match status" value="1"/>
</dbReference>
<dbReference type="Proteomes" id="UP000569329">
    <property type="component" value="Unassembled WGS sequence"/>
</dbReference>
<accession>A0A839E415</accession>
<name>A0A839E415_9PSEU</name>
<evidence type="ECO:0000256" key="2">
    <source>
        <dbReference type="ARBA" id="ARBA00023125"/>
    </source>
</evidence>
<dbReference type="InterPro" id="IPR046335">
    <property type="entry name" value="LacI/GalR-like_sensor"/>
</dbReference>
<evidence type="ECO:0000259" key="4">
    <source>
        <dbReference type="PROSITE" id="PS50932"/>
    </source>
</evidence>
<dbReference type="InterPro" id="IPR000843">
    <property type="entry name" value="HTH_LacI"/>
</dbReference>
<keyword evidence="6" id="KW-1185">Reference proteome</keyword>
<dbReference type="CDD" id="cd01392">
    <property type="entry name" value="HTH_LacI"/>
    <property type="match status" value="1"/>
</dbReference>
<keyword evidence="2" id="KW-0238">DNA-binding</keyword>
<reference evidence="5 6" key="1">
    <citation type="submission" date="2020-07" db="EMBL/GenBank/DDBJ databases">
        <title>Sequencing the genomes of 1000 actinobacteria strains.</title>
        <authorList>
            <person name="Klenk H.-P."/>
        </authorList>
    </citation>
    <scope>NUCLEOTIDE SEQUENCE [LARGE SCALE GENOMIC DNA]</scope>
    <source>
        <strain evidence="5 6">DSM 45975</strain>
    </source>
</reference>
<organism evidence="5 6">
    <name type="scientific">Halosaccharopolyspora lacisalsi</name>
    <dbReference type="NCBI Taxonomy" id="1000566"/>
    <lineage>
        <taxon>Bacteria</taxon>
        <taxon>Bacillati</taxon>
        <taxon>Actinomycetota</taxon>
        <taxon>Actinomycetes</taxon>
        <taxon>Pseudonocardiales</taxon>
        <taxon>Pseudonocardiaceae</taxon>
        <taxon>Halosaccharopolyspora</taxon>
    </lineage>
</organism>
<comment type="caution">
    <text evidence="5">The sequence shown here is derived from an EMBL/GenBank/DDBJ whole genome shotgun (WGS) entry which is preliminary data.</text>
</comment>
<evidence type="ECO:0000313" key="5">
    <source>
        <dbReference type="EMBL" id="MBA8826111.1"/>
    </source>
</evidence>
<dbReference type="PANTHER" id="PTHR30146">
    <property type="entry name" value="LACI-RELATED TRANSCRIPTIONAL REPRESSOR"/>
    <property type="match status" value="1"/>
</dbReference>
<dbReference type="InterPro" id="IPR010982">
    <property type="entry name" value="Lambda_DNA-bd_dom_sf"/>
</dbReference>
<gene>
    <name evidence="5" type="ORF">FHX42_003487</name>
</gene>
<dbReference type="SUPFAM" id="SSF47413">
    <property type="entry name" value="lambda repressor-like DNA-binding domains"/>
    <property type="match status" value="1"/>
</dbReference>
<dbReference type="InterPro" id="IPR028082">
    <property type="entry name" value="Peripla_BP_I"/>
</dbReference>
<dbReference type="GO" id="GO:0003700">
    <property type="term" value="F:DNA-binding transcription factor activity"/>
    <property type="evidence" value="ECO:0007669"/>
    <property type="project" value="TreeGrafter"/>
</dbReference>
<dbReference type="Gene3D" id="1.10.260.40">
    <property type="entry name" value="lambda repressor-like DNA-binding domains"/>
    <property type="match status" value="1"/>
</dbReference>
<dbReference type="PANTHER" id="PTHR30146:SF109">
    <property type="entry name" value="HTH-TYPE TRANSCRIPTIONAL REGULATOR GALS"/>
    <property type="match status" value="1"/>
</dbReference>
<evidence type="ECO:0000256" key="1">
    <source>
        <dbReference type="ARBA" id="ARBA00023015"/>
    </source>
</evidence>
<dbReference type="Pfam" id="PF00356">
    <property type="entry name" value="LacI"/>
    <property type="match status" value="1"/>
</dbReference>
<feature type="domain" description="HTH lacI-type" evidence="4">
    <location>
        <begin position="3"/>
        <end position="57"/>
    </location>
</feature>
<dbReference type="AlphaFoldDB" id="A0A839E415"/>
<protein>
    <submittedName>
        <fullName evidence="5">LacI family transcriptional regulator</fullName>
    </submittedName>
</protein>
<dbReference type="GO" id="GO:0000976">
    <property type="term" value="F:transcription cis-regulatory region binding"/>
    <property type="evidence" value="ECO:0007669"/>
    <property type="project" value="TreeGrafter"/>
</dbReference>
<dbReference type="EMBL" id="JACGWZ010000005">
    <property type="protein sequence ID" value="MBA8826111.1"/>
    <property type="molecule type" value="Genomic_DNA"/>
</dbReference>
<proteinExistence type="predicted"/>
<dbReference type="Pfam" id="PF13377">
    <property type="entry name" value="Peripla_BP_3"/>
    <property type="match status" value="1"/>
</dbReference>
<dbReference type="Gene3D" id="3.40.50.2300">
    <property type="match status" value="2"/>
</dbReference>
<dbReference type="PROSITE" id="PS50932">
    <property type="entry name" value="HTH_LACI_2"/>
    <property type="match status" value="1"/>
</dbReference>
<dbReference type="SUPFAM" id="SSF53822">
    <property type="entry name" value="Periplasmic binding protein-like I"/>
    <property type="match status" value="1"/>
</dbReference>
<dbReference type="CDD" id="cd06278">
    <property type="entry name" value="PBP1_LacI-like"/>
    <property type="match status" value="1"/>
</dbReference>